<accession>A0AA89BVM0</accession>
<feature type="region of interest" description="Disordered" evidence="1">
    <location>
        <begin position="398"/>
        <end position="441"/>
    </location>
</feature>
<keyword evidence="5" id="KW-1185">Reference proteome</keyword>
<dbReference type="Gene3D" id="1.10.1280.10">
    <property type="entry name" value="Di-copper center containing domain from catechol oxidase"/>
    <property type="match status" value="1"/>
</dbReference>
<protein>
    <recommendedName>
        <fullName evidence="3">Tyrosinase copper-binding domain-containing protein</fullName>
    </recommendedName>
</protein>
<dbReference type="PANTHER" id="PTHR34737:SF2">
    <property type="entry name" value="EF-HAND DOMAIN-CONTAINING PROTEIN"/>
    <property type="match status" value="1"/>
</dbReference>
<dbReference type="InterPro" id="IPR057626">
    <property type="entry name" value="S-S_Temptin"/>
</dbReference>
<organism evidence="4 5">
    <name type="scientific">Pinctada imbricata</name>
    <name type="common">Atlantic pearl-oyster</name>
    <name type="synonym">Pinctada martensii</name>
    <dbReference type="NCBI Taxonomy" id="66713"/>
    <lineage>
        <taxon>Eukaryota</taxon>
        <taxon>Metazoa</taxon>
        <taxon>Spiralia</taxon>
        <taxon>Lophotrochozoa</taxon>
        <taxon>Mollusca</taxon>
        <taxon>Bivalvia</taxon>
        <taxon>Autobranchia</taxon>
        <taxon>Pteriomorphia</taxon>
        <taxon>Pterioida</taxon>
        <taxon>Pterioidea</taxon>
        <taxon>Pteriidae</taxon>
        <taxon>Pinctada</taxon>
    </lineage>
</organism>
<dbReference type="Pfam" id="PF00264">
    <property type="entry name" value="Tyrosinase"/>
    <property type="match status" value="1"/>
</dbReference>
<dbReference type="Proteomes" id="UP001186944">
    <property type="component" value="Unassembled WGS sequence"/>
</dbReference>
<dbReference type="PANTHER" id="PTHR34737">
    <property type="entry name" value="EF-HAND DOMAIN-CONTAINING PROTEIN"/>
    <property type="match status" value="1"/>
</dbReference>
<dbReference type="GO" id="GO:0016491">
    <property type="term" value="F:oxidoreductase activity"/>
    <property type="evidence" value="ECO:0007669"/>
    <property type="project" value="InterPro"/>
</dbReference>
<dbReference type="AlphaFoldDB" id="A0AA89BVM0"/>
<feature type="compositionally biased region" description="Polar residues" evidence="1">
    <location>
        <begin position="400"/>
        <end position="439"/>
    </location>
</feature>
<gene>
    <name evidence="4" type="ORF">FSP39_000769</name>
</gene>
<evidence type="ECO:0000256" key="2">
    <source>
        <dbReference type="SAM" id="SignalP"/>
    </source>
</evidence>
<evidence type="ECO:0000256" key="1">
    <source>
        <dbReference type="SAM" id="MobiDB-lite"/>
    </source>
</evidence>
<keyword evidence="2" id="KW-0732">Signal</keyword>
<dbReference type="InterPro" id="IPR008922">
    <property type="entry name" value="Di-copper_centre_dom_sf"/>
</dbReference>
<feature type="signal peptide" evidence="2">
    <location>
        <begin position="1"/>
        <end position="16"/>
    </location>
</feature>
<dbReference type="Pfam" id="PF24784">
    <property type="entry name" value="Temptin_C"/>
    <property type="match status" value="2"/>
</dbReference>
<comment type="caution">
    <text evidence="4">The sequence shown here is derived from an EMBL/GenBank/DDBJ whole genome shotgun (WGS) entry which is preliminary data.</text>
</comment>
<evidence type="ECO:0000259" key="3">
    <source>
        <dbReference type="PROSITE" id="PS00498"/>
    </source>
</evidence>
<dbReference type="InterPro" id="IPR002227">
    <property type="entry name" value="Tyrosinase_Cu-bd"/>
</dbReference>
<name>A0AA89BVM0_PINIB</name>
<feature type="chain" id="PRO_5041734951" description="Tyrosinase copper-binding domain-containing protein" evidence="2">
    <location>
        <begin position="17"/>
        <end position="1133"/>
    </location>
</feature>
<proteinExistence type="predicted"/>
<dbReference type="PROSITE" id="PS00498">
    <property type="entry name" value="TYROSINASE_2"/>
    <property type="match status" value="1"/>
</dbReference>
<sequence>MLKFLILVQFINVCFASPGFRLLIPNGINVPNPCPNSFGLWNGVGHNVEVGGGAPNVFGAAFKEANKVWTKELCQADSDTDGKTNGQELGDPNCTWKQGMPYPGDATGHPGPDGQTLILHITMLRLAIFVSLVAVCVSHAGYRLSIPNGINVPNPCPNGFGLWNGVGHNAEVGGGDANVFGAAFKAANHTWTVALCNADSDTDGKTNGEELGDPNCSWKTGMPYPGDATGHPANQTGSVVRRHVYVQPFGSFRQNMLCRYVKSVKFMMKRGLCSLVILFLFVLAEGYIEELRLPDTFSECLFKQKTKNNGTDSYEARNKYCINSHRMKMASAHFTDMNVSQDAVSWINELLRMSNVGMKFNFHYINKRQVLQPIPLNQQNSQNTQQLYQVQFPDQPLIGGSSSQSATNNQIQNAGQPSVNQQISSQSTFNQIPSVPASNQQQAIVPQPQPIVVVQPLSQTANQPAVQPISNAAVPSIPNAVPSIPNAVPLVPNAVPSVQNAVPSVPNVLPSIPNAAVPNIPTPVVRPVPQPAMQAIPPQPAVIQPTVQAPPPPQGIPRPRTLRIRKEIRMMTDRERADFFRAIQMLKADTSIQPNRYDFLGLVHFRMVDNIHHGAAFLPWHRVFITIFENALRQKVPTVTLPYWDSTMDEAMIDSTQSNLWTPEFIGNGNGIVNNGPFAFWQTPNGPLIRNIGNAGGELFSRDAIFSILSRNRMAQITEPAAPDQFNIENYHGNVHTWLGGQMEPMETSAFDPVFYLHHAFVDYVYELFRQRQIAQGIDPTQDYPANYGAETHAPLTPTGFGNLPNAFGMNPLFTSDIYIYQPNPTCSYQNPNCGSRHLTCDISTGVPLCIPIAVGPPRILPPGPGQAGPAEAFGIGPGVPDAGFGGQAPPIFGRKKRQATRSTYPIDSSQFPTCTGTWLSFSSQNTFEIDQVADTRNWVFIPVRIVTKRTPEHRAFNAYPIIDGYAAKKKDIYDPELYQEIKPYFSESVMPASTKCKSITGGRTVGRVHIRSDGMNYQGNYDEYVVVDLRQAFSESITYVALKNPNKGATEVLVSAFDSCGRKCTAYCRDRNKGGYHKCSGALRVNNDTPWEYGKNYGDAVRMSWDLNDMNTIPELQDQSVFIQFYCSHTSE</sequence>
<dbReference type="PRINTS" id="PR00092">
    <property type="entry name" value="TYROSINASE"/>
</dbReference>
<dbReference type="SUPFAM" id="SSF48056">
    <property type="entry name" value="Di-copper centre-containing domain"/>
    <property type="match status" value="1"/>
</dbReference>
<reference evidence="4" key="1">
    <citation type="submission" date="2019-08" db="EMBL/GenBank/DDBJ databases">
        <title>The improved chromosome-level genome for the pearl oyster Pinctada fucata martensii using PacBio sequencing and Hi-C.</title>
        <authorList>
            <person name="Zheng Z."/>
        </authorList>
    </citation>
    <scope>NUCLEOTIDE SEQUENCE</scope>
    <source>
        <strain evidence="4">ZZ-2019</strain>
        <tissue evidence="4">Adductor muscle</tissue>
    </source>
</reference>
<evidence type="ECO:0000313" key="4">
    <source>
        <dbReference type="EMBL" id="KAK3089098.1"/>
    </source>
</evidence>
<dbReference type="InterPro" id="IPR055313">
    <property type="entry name" value="Temptin-like"/>
</dbReference>
<feature type="domain" description="Tyrosinase copper-binding" evidence="3">
    <location>
        <begin position="752"/>
        <end position="763"/>
    </location>
</feature>
<dbReference type="EMBL" id="VSWD01000010">
    <property type="protein sequence ID" value="KAK3089098.1"/>
    <property type="molecule type" value="Genomic_DNA"/>
</dbReference>
<evidence type="ECO:0000313" key="5">
    <source>
        <dbReference type="Proteomes" id="UP001186944"/>
    </source>
</evidence>